<organism evidence="2 3">
    <name type="scientific">Plasmodium gallinaceum</name>
    <dbReference type="NCBI Taxonomy" id="5849"/>
    <lineage>
        <taxon>Eukaryota</taxon>
        <taxon>Sar</taxon>
        <taxon>Alveolata</taxon>
        <taxon>Apicomplexa</taxon>
        <taxon>Aconoidasida</taxon>
        <taxon>Haemosporida</taxon>
        <taxon>Plasmodiidae</taxon>
        <taxon>Plasmodium</taxon>
        <taxon>Plasmodium (Haemamoeba)</taxon>
    </lineage>
</organism>
<evidence type="ECO:0000256" key="1">
    <source>
        <dbReference type="SAM" id="Phobius"/>
    </source>
</evidence>
<dbReference type="GeneID" id="39732396"/>
<accession>A0A1J1GNX7</accession>
<keyword evidence="3" id="KW-1185">Reference proteome</keyword>
<proteinExistence type="predicted"/>
<dbReference type="GO" id="GO:0016491">
    <property type="term" value="F:oxidoreductase activity"/>
    <property type="evidence" value="ECO:0007669"/>
    <property type="project" value="UniProtKB-KW"/>
</dbReference>
<sequence length="107" mass="12835">MDNSSVNYCNMLLNKIFGSSIEKYFKIVNVSIIIILMTVLHYIYSFDEKSTYYNDNILLRMYYGFLFCLIGFAISINWIYYEYIKNKKSKKNKNDQQLETKDSKKKD</sequence>
<keyword evidence="1" id="KW-0812">Transmembrane</keyword>
<comment type="caution">
    <text evidence="2">The sequence shown here is derived from an EMBL/GenBank/DDBJ whole genome shotgun (WGS) entry which is preliminary data.</text>
</comment>
<keyword evidence="1" id="KW-1133">Transmembrane helix</keyword>
<dbReference type="RefSeq" id="XP_028526983.1">
    <property type="nucleotide sequence ID" value="XM_028670208.1"/>
</dbReference>
<protein>
    <submittedName>
        <fullName evidence="2">Succinate dehydrogenase subunit 4, putative</fullName>
        <ecNumber evidence="2">1.2.1.-</ecNumber>
    </submittedName>
</protein>
<dbReference type="Proteomes" id="UP000220797">
    <property type="component" value="Unassembled WGS sequence"/>
</dbReference>
<evidence type="ECO:0000313" key="3">
    <source>
        <dbReference type="Proteomes" id="UP000220797"/>
    </source>
</evidence>
<dbReference type="EMBL" id="CVMV01000022">
    <property type="protein sequence ID" value="CRG94162.1"/>
    <property type="molecule type" value="Genomic_DNA"/>
</dbReference>
<name>A0A1J1GNX7_PLAGA</name>
<dbReference type="EC" id="1.2.1.-" evidence="2"/>
<dbReference type="AlphaFoldDB" id="A0A1J1GNX7"/>
<dbReference type="OrthoDB" id="370269at2759"/>
<reference evidence="2" key="1">
    <citation type="submission" date="2015-04" db="EMBL/GenBank/DDBJ databases">
        <authorList>
            <consortium name="Pathogen Informatics"/>
        </authorList>
    </citation>
    <scope>NUCLEOTIDE SEQUENCE [LARGE SCALE GENOMIC DNA]</scope>
    <source>
        <strain evidence="2">8A</strain>
    </source>
</reference>
<feature type="transmembrane region" description="Helical" evidence="1">
    <location>
        <begin position="24"/>
        <end position="43"/>
    </location>
</feature>
<keyword evidence="1" id="KW-0472">Membrane</keyword>
<dbReference type="VEuPathDB" id="PlasmoDB:PGAL8A_00386600"/>
<feature type="transmembrane region" description="Helical" evidence="1">
    <location>
        <begin position="63"/>
        <end position="81"/>
    </location>
</feature>
<evidence type="ECO:0000313" key="2">
    <source>
        <dbReference type="EMBL" id="CRG94162.1"/>
    </source>
</evidence>
<keyword evidence="2" id="KW-0560">Oxidoreductase</keyword>
<gene>
    <name evidence="2" type="primary">SDH4</name>
    <name evidence="2" type="ORF">PGAL8A_00386600</name>
</gene>